<comment type="subcellular location">
    <subcellularLocation>
        <location evidence="11">Cell membrane</location>
        <topology evidence="11">Peripheral membrane protein</topology>
    </subcellularLocation>
</comment>
<dbReference type="NCBIfam" id="NF003685">
    <property type="entry name" value="PRK05305.2-5"/>
    <property type="match status" value="1"/>
</dbReference>
<dbReference type="PANTHER" id="PTHR35809:SF1">
    <property type="entry name" value="ARCHAETIDYLSERINE DECARBOXYLASE PROENZYME-RELATED"/>
    <property type="match status" value="1"/>
</dbReference>
<dbReference type="GO" id="GO:0006646">
    <property type="term" value="P:phosphatidylethanolamine biosynthetic process"/>
    <property type="evidence" value="ECO:0007669"/>
    <property type="project" value="UniProtKB-UniRule"/>
</dbReference>
<protein>
    <recommendedName>
        <fullName evidence="11">Phosphatidylserine decarboxylase proenzyme</fullName>
        <ecNumber evidence="11">4.1.1.65</ecNumber>
    </recommendedName>
    <component>
        <recommendedName>
            <fullName evidence="11">Phosphatidylserine decarboxylase alpha chain</fullName>
        </recommendedName>
    </component>
    <component>
        <recommendedName>
            <fullName evidence="11">Phosphatidylserine decarboxylase beta chain</fullName>
        </recommendedName>
    </component>
</protein>
<comment type="cofactor">
    <cofactor evidence="11">
        <name>pyruvate</name>
        <dbReference type="ChEBI" id="CHEBI:15361"/>
    </cofactor>
    <text evidence="11">Binds 1 pyruvoyl group covalently per subunit.</text>
</comment>
<dbReference type="Proteomes" id="UP000033562">
    <property type="component" value="Unassembled WGS sequence"/>
</dbReference>
<evidence type="ECO:0000256" key="7">
    <source>
        <dbReference type="ARBA" id="ARBA00023209"/>
    </source>
</evidence>
<proteinExistence type="inferred from homology"/>
<dbReference type="GO" id="GO:0004609">
    <property type="term" value="F:phosphatidylserine decarboxylase activity"/>
    <property type="evidence" value="ECO:0007669"/>
    <property type="project" value="UniProtKB-UniRule"/>
</dbReference>
<keyword evidence="5 11" id="KW-0472">Membrane</keyword>
<feature type="transmembrane region" description="Helical" evidence="12">
    <location>
        <begin position="16"/>
        <end position="49"/>
    </location>
</feature>
<comment type="PTM">
    <text evidence="11">Is synthesized initially as an inactive proenzyme. Formation of the active enzyme involves a self-maturation process in which the active site pyruvoyl group is generated from an internal serine residue via an autocatalytic post-translational modification. Two non-identical subunits are generated from the proenzyme in this reaction, and the pyruvate is formed at the N-terminus of the alpha chain, which is derived from the carboxyl end of the proenzyme. The post-translation cleavage follows an unusual pathway, termed non-hydrolytic serinolysis, in which the side chain hydroxyl group of the serine supplies its oxygen atom to form the C-terminus of the beta chain, while the remainder of the serine residue undergoes an oxidative deamination to produce ammonia and the pyruvoyl prosthetic group on the alpha chain.</text>
</comment>
<evidence type="ECO:0000313" key="14">
    <source>
        <dbReference type="Proteomes" id="UP000033562"/>
    </source>
</evidence>
<evidence type="ECO:0000256" key="5">
    <source>
        <dbReference type="ARBA" id="ARBA00023136"/>
    </source>
</evidence>
<dbReference type="RefSeq" id="WP_045808576.1">
    <property type="nucleotide sequence ID" value="NZ_LANX01000001.1"/>
</dbReference>
<keyword evidence="3 11" id="KW-0210">Decarboxylase</keyword>
<name>A0A0F3NLQ9_9RICK</name>
<dbReference type="EC" id="4.1.1.65" evidence="11"/>
<dbReference type="OrthoDB" id="9790893at2"/>
<keyword evidence="2 11" id="KW-0444">Lipid biosynthesis</keyword>
<feature type="site" description="Cleavage (non-hydrolytic); by autocatalysis" evidence="11">
    <location>
        <begin position="182"/>
        <end position="183"/>
    </location>
</feature>
<keyword evidence="9 11" id="KW-1208">Phospholipid metabolism</keyword>
<reference evidence="13 14" key="1">
    <citation type="submission" date="2015-02" db="EMBL/GenBank/DDBJ databases">
        <title>Genome Sequencing of Rickettsiales.</title>
        <authorList>
            <person name="Daugherty S.C."/>
            <person name="Su Q."/>
            <person name="Abolude K."/>
            <person name="Beier-Sexton M."/>
            <person name="Carlyon J.A."/>
            <person name="Carter R."/>
            <person name="Day N.P."/>
            <person name="Dumler S.J."/>
            <person name="Dyachenko V."/>
            <person name="Godinez A."/>
            <person name="Kurtti T.J."/>
            <person name="Lichay M."/>
            <person name="Mullins K.E."/>
            <person name="Ott S."/>
            <person name="Pappas-Brown V."/>
            <person name="Paris D.H."/>
            <person name="Patel P."/>
            <person name="Richards A.L."/>
            <person name="Sadzewicz L."/>
            <person name="Sears K."/>
            <person name="Seidman D."/>
            <person name="Sengamalay N."/>
            <person name="Stenos J."/>
            <person name="Tallon L.J."/>
            <person name="Vincent G."/>
            <person name="Fraser C.M."/>
            <person name="Munderloh U."/>
            <person name="Dunning-Hotopp J.C."/>
        </authorList>
    </citation>
    <scope>NUCLEOTIDE SEQUENCE [LARGE SCALE GENOMIC DNA]</scope>
    <source>
        <strain evidence="13 14">RAC413</strain>
    </source>
</reference>
<evidence type="ECO:0000256" key="8">
    <source>
        <dbReference type="ARBA" id="ARBA00023239"/>
    </source>
</evidence>
<evidence type="ECO:0000256" key="9">
    <source>
        <dbReference type="ARBA" id="ARBA00023264"/>
    </source>
</evidence>
<dbReference type="InterPro" id="IPR033175">
    <property type="entry name" value="PSD-A"/>
</dbReference>
<comment type="pathway">
    <text evidence="11">Phospholipid metabolism; phosphatidylethanolamine biosynthesis; phosphatidylethanolamine from CDP-diacylglycerol: step 2/2.</text>
</comment>
<sequence>MHINLIPNIHKEGYMFIIISFFLSCAGFSISCGLGMIFLFVTLLCIYFFRDPIRAVPQNNRYVVSPGDGTILKIKQVSSPIDQSTVTCISIFLNALNVHVNRIPVSGTIISKEYKPGRFISATFDKSSEENERQRLVIKSTVNDHVVIVEQIAGLIARRIICNVQENQEVLLGERFGIIKFGSRVNLYLPSDITILVTEGQTVIGGETIIADLEKELSTPHNTTFKHI</sequence>
<dbReference type="EMBL" id="LANX01000001">
    <property type="protein sequence ID" value="KJV68706.1"/>
    <property type="molecule type" value="Genomic_DNA"/>
</dbReference>
<evidence type="ECO:0000256" key="4">
    <source>
        <dbReference type="ARBA" id="ARBA00023098"/>
    </source>
</evidence>
<dbReference type="PANTHER" id="PTHR35809">
    <property type="entry name" value="ARCHAETIDYLSERINE DECARBOXYLASE PROENZYME-RELATED"/>
    <property type="match status" value="1"/>
</dbReference>
<keyword evidence="10 11" id="KW-0670">Pyruvate</keyword>
<comment type="similarity">
    <text evidence="11">Belongs to the phosphatidylserine decarboxylase family. PSD-A subfamily.</text>
</comment>
<keyword evidence="14" id="KW-1185">Reference proteome</keyword>
<comment type="caution">
    <text evidence="13">The sequence shown here is derived from an EMBL/GenBank/DDBJ whole genome shotgun (WGS) entry which is preliminary data.</text>
</comment>
<feature type="chain" id="PRO_5023273900" description="Phosphatidylserine decarboxylase beta chain" evidence="11">
    <location>
        <begin position="1"/>
        <end position="182"/>
    </location>
</feature>
<dbReference type="NCBIfam" id="NF003684">
    <property type="entry name" value="PRK05305.2-4"/>
    <property type="match status" value="1"/>
</dbReference>
<comment type="function">
    <text evidence="11">Catalyzes the formation of phosphatidylethanolamine (PtdEtn) from phosphatidylserine (PtdSer).</text>
</comment>
<feature type="chain" id="PRO_5023273901" description="Phosphatidylserine decarboxylase alpha chain" evidence="11">
    <location>
        <begin position="183"/>
        <end position="228"/>
    </location>
</feature>
<evidence type="ECO:0000256" key="6">
    <source>
        <dbReference type="ARBA" id="ARBA00023145"/>
    </source>
</evidence>
<dbReference type="AlphaFoldDB" id="A0A0F3NLQ9"/>
<comment type="catalytic activity">
    <reaction evidence="11">
        <text>a 1,2-diacyl-sn-glycero-3-phospho-L-serine + H(+) = a 1,2-diacyl-sn-glycero-3-phosphoethanolamine + CO2</text>
        <dbReference type="Rhea" id="RHEA:20828"/>
        <dbReference type="ChEBI" id="CHEBI:15378"/>
        <dbReference type="ChEBI" id="CHEBI:16526"/>
        <dbReference type="ChEBI" id="CHEBI:57262"/>
        <dbReference type="ChEBI" id="CHEBI:64612"/>
        <dbReference type="EC" id="4.1.1.65"/>
    </reaction>
</comment>
<dbReference type="STRING" id="1359163.NLO413_0067"/>
<keyword evidence="1 11" id="KW-1003">Cell membrane</keyword>
<evidence type="ECO:0000256" key="3">
    <source>
        <dbReference type="ARBA" id="ARBA00022793"/>
    </source>
</evidence>
<comment type="subunit">
    <text evidence="11">Heterodimer of a large membrane-associated beta subunit and a small pyruvoyl-containing alpha subunit.</text>
</comment>
<keyword evidence="12" id="KW-1133">Transmembrane helix</keyword>
<feature type="modified residue" description="Pyruvic acid (Ser); by autocatalysis" evidence="11">
    <location>
        <position position="183"/>
    </location>
</feature>
<keyword evidence="7 11" id="KW-0594">Phospholipid biosynthesis</keyword>
<dbReference type="PATRIC" id="fig|1359163.3.peg.65"/>
<keyword evidence="6 11" id="KW-0865">Zymogen</keyword>
<organism evidence="13 14">
    <name type="scientific">Candidatus Neoehrlichia procyonis str. RAC413</name>
    <dbReference type="NCBI Taxonomy" id="1359163"/>
    <lineage>
        <taxon>Bacteria</taxon>
        <taxon>Pseudomonadati</taxon>
        <taxon>Pseudomonadota</taxon>
        <taxon>Alphaproteobacteria</taxon>
        <taxon>Rickettsiales</taxon>
        <taxon>Anaplasmataceae</taxon>
        <taxon>Candidatus Neoehrlichia</taxon>
    </lineage>
</organism>
<evidence type="ECO:0000256" key="11">
    <source>
        <dbReference type="HAMAP-Rule" id="MF_00664"/>
    </source>
</evidence>
<accession>A0A0F3NLQ9</accession>
<dbReference type="InterPro" id="IPR003817">
    <property type="entry name" value="PS_Dcarbxylase"/>
</dbReference>
<keyword evidence="4 11" id="KW-0443">Lipid metabolism</keyword>
<dbReference type="Pfam" id="PF02666">
    <property type="entry name" value="PS_Dcarbxylase"/>
    <property type="match status" value="1"/>
</dbReference>
<evidence type="ECO:0000256" key="10">
    <source>
        <dbReference type="ARBA" id="ARBA00023317"/>
    </source>
</evidence>
<dbReference type="UniPathway" id="UPA00558">
    <property type="reaction ID" value="UER00616"/>
</dbReference>
<gene>
    <name evidence="11" type="primary">psd</name>
    <name evidence="13" type="ORF">NLO413_0067</name>
</gene>
<evidence type="ECO:0000256" key="2">
    <source>
        <dbReference type="ARBA" id="ARBA00022516"/>
    </source>
</evidence>
<evidence type="ECO:0000256" key="1">
    <source>
        <dbReference type="ARBA" id="ARBA00022475"/>
    </source>
</evidence>
<evidence type="ECO:0000313" key="13">
    <source>
        <dbReference type="EMBL" id="KJV68706.1"/>
    </source>
</evidence>
<evidence type="ECO:0000256" key="12">
    <source>
        <dbReference type="SAM" id="Phobius"/>
    </source>
</evidence>
<keyword evidence="8 11" id="KW-0456">Lyase</keyword>
<dbReference type="GO" id="GO:0005886">
    <property type="term" value="C:plasma membrane"/>
    <property type="evidence" value="ECO:0007669"/>
    <property type="project" value="UniProtKB-SubCell"/>
</dbReference>
<dbReference type="NCBIfam" id="NF003678">
    <property type="entry name" value="PRK05305.1-2"/>
    <property type="match status" value="1"/>
</dbReference>
<dbReference type="HAMAP" id="MF_00664">
    <property type="entry name" value="PS_decarb_PSD_A"/>
    <property type="match status" value="1"/>
</dbReference>
<keyword evidence="12" id="KW-0812">Transmembrane</keyword>
<feature type="active site" description="Schiff-base intermediate with substrate; via pyruvic acid" evidence="11">
    <location>
        <position position="183"/>
    </location>
</feature>